<sequence length="201" mass="22345">MGDMDEAPALTAKQRQSRATQERLLAAGFDEFQGHGLAGARVDRIAAKAGANKRLIYVYFGDKERLFDEVIVRNVAAMLDTVPFDADDLVGYAERLMDYLEDRPELTRLFSWRNLERTDVSEAELVSYRNKVTQIARAQDGGRLDAAMPAVHVLAYVLGLVGAWTIASPALHQVAGPDGLRDLRRRSLREAVRRLLTAPPP</sequence>
<name>A0ABP5JN31_9ACTN</name>
<dbReference type="PANTHER" id="PTHR30328:SF54">
    <property type="entry name" value="HTH-TYPE TRANSCRIPTIONAL REPRESSOR SCO4008"/>
    <property type="match status" value="1"/>
</dbReference>
<feature type="DNA-binding region" description="H-T-H motif" evidence="2">
    <location>
        <begin position="41"/>
        <end position="60"/>
    </location>
</feature>
<keyword evidence="5" id="KW-1185">Reference proteome</keyword>
<evidence type="ECO:0000256" key="2">
    <source>
        <dbReference type="PROSITE-ProRule" id="PRU00335"/>
    </source>
</evidence>
<evidence type="ECO:0000259" key="3">
    <source>
        <dbReference type="PROSITE" id="PS50977"/>
    </source>
</evidence>
<feature type="domain" description="HTH tetR-type" evidence="3">
    <location>
        <begin position="18"/>
        <end position="78"/>
    </location>
</feature>
<protein>
    <submittedName>
        <fullName evidence="4">TetR family transcriptional regulator</fullName>
    </submittedName>
</protein>
<dbReference type="SUPFAM" id="SSF46689">
    <property type="entry name" value="Homeodomain-like"/>
    <property type="match status" value="1"/>
</dbReference>
<dbReference type="Gene3D" id="1.10.357.10">
    <property type="entry name" value="Tetracycline Repressor, domain 2"/>
    <property type="match status" value="1"/>
</dbReference>
<reference evidence="5" key="1">
    <citation type="journal article" date="2019" name="Int. J. Syst. Evol. Microbiol.">
        <title>The Global Catalogue of Microorganisms (GCM) 10K type strain sequencing project: providing services to taxonomists for standard genome sequencing and annotation.</title>
        <authorList>
            <consortium name="The Broad Institute Genomics Platform"/>
            <consortium name="The Broad Institute Genome Sequencing Center for Infectious Disease"/>
            <person name="Wu L."/>
            <person name="Ma J."/>
        </authorList>
    </citation>
    <scope>NUCLEOTIDE SEQUENCE [LARGE SCALE GENOMIC DNA]</scope>
    <source>
        <strain evidence="5">JCM 13850</strain>
    </source>
</reference>
<dbReference type="InterPro" id="IPR036271">
    <property type="entry name" value="Tet_transcr_reg_TetR-rel_C_sf"/>
</dbReference>
<dbReference type="SUPFAM" id="SSF48498">
    <property type="entry name" value="Tetracyclin repressor-like, C-terminal domain"/>
    <property type="match status" value="1"/>
</dbReference>
<evidence type="ECO:0000256" key="1">
    <source>
        <dbReference type="ARBA" id="ARBA00023125"/>
    </source>
</evidence>
<dbReference type="InterPro" id="IPR001647">
    <property type="entry name" value="HTH_TetR"/>
</dbReference>
<keyword evidence="1 2" id="KW-0238">DNA-binding</keyword>
<dbReference type="Pfam" id="PF17926">
    <property type="entry name" value="TetR_C_21"/>
    <property type="match status" value="1"/>
</dbReference>
<dbReference type="InterPro" id="IPR041467">
    <property type="entry name" value="Sco4008_C"/>
</dbReference>
<dbReference type="Proteomes" id="UP001501020">
    <property type="component" value="Unassembled WGS sequence"/>
</dbReference>
<gene>
    <name evidence="4" type="ORF">GCM10009727_04860</name>
</gene>
<proteinExistence type="predicted"/>
<evidence type="ECO:0000313" key="5">
    <source>
        <dbReference type="Proteomes" id="UP001501020"/>
    </source>
</evidence>
<organism evidence="4 5">
    <name type="scientific">Actinomadura napierensis</name>
    <dbReference type="NCBI Taxonomy" id="267854"/>
    <lineage>
        <taxon>Bacteria</taxon>
        <taxon>Bacillati</taxon>
        <taxon>Actinomycetota</taxon>
        <taxon>Actinomycetes</taxon>
        <taxon>Streptosporangiales</taxon>
        <taxon>Thermomonosporaceae</taxon>
        <taxon>Actinomadura</taxon>
    </lineage>
</organism>
<dbReference type="PANTHER" id="PTHR30328">
    <property type="entry name" value="TRANSCRIPTIONAL REPRESSOR"/>
    <property type="match status" value="1"/>
</dbReference>
<comment type="caution">
    <text evidence="4">The sequence shown here is derived from an EMBL/GenBank/DDBJ whole genome shotgun (WGS) entry which is preliminary data.</text>
</comment>
<dbReference type="EMBL" id="BAAAMR010000002">
    <property type="protein sequence ID" value="GAA2120285.1"/>
    <property type="molecule type" value="Genomic_DNA"/>
</dbReference>
<dbReference type="InterPro" id="IPR009057">
    <property type="entry name" value="Homeodomain-like_sf"/>
</dbReference>
<dbReference type="Pfam" id="PF00440">
    <property type="entry name" value="TetR_N"/>
    <property type="match status" value="1"/>
</dbReference>
<evidence type="ECO:0000313" key="4">
    <source>
        <dbReference type="EMBL" id="GAA2120285.1"/>
    </source>
</evidence>
<dbReference type="PROSITE" id="PS50977">
    <property type="entry name" value="HTH_TETR_2"/>
    <property type="match status" value="1"/>
</dbReference>
<accession>A0ABP5JN31</accession>
<dbReference type="InterPro" id="IPR050109">
    <property type="entry name" value="HTH-type_TetR-like_transc_reg"/>
</dbReference>